<evidence type="ECO:0000256" key="4">
    <source>
        <dbReference type="ARBA" id="ARBA00022989"/>
    </source>
</evidence>
<keyword evidence="5 8" id="KW-0472">Membrane</keyword>
<dbReference type="InterPro" id="IPR052029">
    <property type="entry name" value="PpiD_chaperone"/>
</dbReference>
<evidence type="ECO:0000256" key="8">
    <source>
        <dbReference type="SAM" id="Phobius"/>
    </source>
</evidence>
<protein>
    <submittedName>
        <fullName evidence="10">Peptidylprolyl isomerase</fullName>
    </submittedName>
</protein>
<dbReference type="Proteomes" id="UP000636949">
    <property type="component" value="Unassembled WGS sequence"/>
</dbReference>
<name>A0A8J2Z4D4_9GAMM</name>
<gene>
    <name evidence="10" type="primary">ppiD</name>
    <name evidence="10" type="ORF">GCM10010995_13350</name>
</gene>
<feature type="transmembrane region" description="Helical" evidence="8">
    <location>
        <begin position="12"/>
        <end position="35"/>
    </location>
</feature>
<evidence type="ECO:0000256" key="5">
    <source>
        <dbReference type="ARBA" id="ARBA00023136"/>
    </source>
</evidence>
<evidence type="ECO:0000256" key="1">
    <source>
        <dbReference type="ARBA" id="ARBA00004401"/>
    </source>
</evidence>
<comment type="subcellular location">
    <subcellularLocation>
        <location evidence="1">Cell membrane</location>
        <topology evidence="1">Single-pass type II membrane protein</topology>
    </subcellularLocation>
</comment>
<dbReference type="InterPro" id="IPR000297">
    <property type="entry name" value="PPIase_PpiC"/>
</dbReference>
<dbReference type="GO" id="GO:0005886">
    <property type="term" value="C:plasma membrane"/>
    <property type="evidence" value="ECO:0007669"/>
    <property type="project" value="UniProtKB-SubCell"/>
</dbReference>
<dbReference type="Gene3D" id="1.10.4030.10">
    <property type="entry name" value="Porin chaperone SurA, peptide-binding domain"/>
    <property type="match status" value="1"/>
</dbReference>
<evidence type="ECO:0000256" key="6">
    <source>
        <dbReference type="ARBA" id="ARBA00023186"/>
    </source>
</evidence>
<dbReference type="GO" id="GO:0003755">
    <property type="term" value="F:peptidyl-prolyl cis-trans isomerase activity"/>
    <property type="evidence" value="ECO:0007669"/>
    <property type="project" value="InterPro"/>
</dbReference>
<dbReference type="SUPFAM" id="SSF109998">
    <property type="entry name" value="Triger factor/SurA peptide-binding domain-like"/>
    <property type="match status" value="1"/>
</dbReference>
<dbReference type="EMBL" id="BMJS01000012">
    <property type="protein sequence ID" value="GGF97509.1"/>
    <property type="molecule type" value="Genomic_DNA"/>
</dbReference>
<keyword evidence="10" id="KW-0413">Isomerase</keyword>
<dbReference type="PANTHER" id="PTHR47529:SF1">
    <property type="entry name" value="PERIPLASMIC CHAPERONE PPID"/>
    <property type="match status" value="1"/>
</dbReference>
<dbReference type="InterPro" id="IPR027304">
    <property type="entry name" value="Trigger_fact/SurA_dom_sf"/>
</dbReference>
<sequence length="576" mass="63757">MLQSINDKFKGWITWIIIIAVSAVFVLTGISYFFVSGGVSPQSVAKVGDVQISQNSYQQSLSQNMQAQPSLDQKALQEKTLNQLVDQALLQQDATASHIAITQSAVSIAIFQNPAFVENGQYSAKRFDELAKLYGGAGNIKALIANSLLTSSIVTPLLQSEFVLSDEQKTLSALMGQKREVTYYDFAAKDYASKIKPTDKELQAYYDEHKVQYEQIEQAVVSYVKLSSQDFVSKEPVSESEINSYYQANKDALMSPELRSGETITIDKKAKDSKAIAEKLKANQALTADELKEVKIEQIKPLSQADASGFAQFALFNLTLESPVKETSDNEFVKLTKIIAPAEMSLSEAKPVIEKILKNRAALTKFNEVLTSINSNSFDQVVKANKLTPATTNAFDKNTTSANVEGNAKLQEAVFDHNKTQGFIAQGQTDGIIYKVDKMIPKHTLSFAEVKDKVKTAYIATESLAQAQKAAQDALKALQDKKEVKTVKAKTETISRSDFTLDQDLKTAIFSDGLKSYKLAQNGESYWVYEVAKVIDGTDELPTQVLQNNYSNIELNDYLAALKKQYKVEINHQLIQ</sequence>
<reference evidence="10" key="2">
    <citation type="submission" date="2020-09" db="EMBL/GenBank/DDBJ databases">
        <authorList>
            <person name="Sun Q."/>
            <person name="Zhou Y."/>
        </authorList>
    </citation>
    <scope>NUCLEOTIDE SEQUENCE</scope>
    <source>
        <strain evidence="10">CGMCC 1.15758</strain>
    </source>
</reference>
<keyword evidence="3 8" id="KW-0812">Transmembrane</keyword>
<keyword evidence="6" id="KW-0143">Chaperone</keyword>
<dbReference type="Pfam" id="PF13145">
    <property type="entry name" value="Rotamase_2"/>
    <property type="match status" value="1"/>
</dbReference>
<evidence type="ECO:0000256" key="2">
    <source>
        <dbReference type="ARBA" id="ARBA00022475"/>
    </source>
</evidence>
<evidence type="ECO:0000259" key="9">
    <source>
        <dbReference type="Pfam" id="PF13145"/>
    </source>
</evidence>
<dbReference type="AlphaFoldDB" id="A0A8J2Z4D4"/>
<dbReference type="RefSeq" id="WP_117002504.1">
    <property type="nucleotide sequence ID" value="NZ_BMJS01000012.1"/>
</dbReference>
<accession>A0A8J2Z4D4</accession>
<keyword evidence="2" id="KW-1003">Cell membrane</keyword>
<dbReference type="Pfam" id="PF13624">
    <property type="entry name" value="SurA_N_3"/>
    <property type="match status" value="1"/>
</dbReference>
<comment type="caution">
    <text evidence="10">The sequence shown here is derived from an EMBL/GenBank/DDBJ whole genome shotgun (WGS) entry which is preliminary data.</text>
</comment>
<evidence type="ECO:0000256" key="3">
    <source>
        <dbReference type="ARBA" id="ARBA00022692"/>
    </source>
</evidence>
<dbReference type="PANTHER" id="PTHR47529">
    <property type="entry name" value="PEPTIDYL-PROLYL CIS-TRANS ISOMERASE D"/>
    <property type="match status" value="1"/>
</dbReference>
<keyword evidence="4 8" id="KW-1133">Transmembrane helix</keyword>
<evidence type="ECO:0000313" key="11">
    <source>
        <dbReference type="Proteomes" id="UP000636949"/>
    </source>
</evidence>
<reference evidence="10" key="1">
    <citation type="journal article" date="2014" name="Int. J. Syst. Evol. Microbiol.">
        <title>Complete genome sequence of Corynebacterium casei LMG S-19264T (=DSM 44701T), isolated from a smear-ripened cheese.</title>
        <authorList>
            <consortium name="US DOE Joint Genome Institute (JGI-PGF)"/>
            <person name="Walter F."/>
            <person name="Albersmeier A."/>
            <person name="Kalinowski J."/>
            <person name="Ruckert C."/>
        </authorList>
    </citation>
    <scope>NUCLEOTIDE SEQUENCE</scope>
    <source>
        <strain evidence="10">CGMCC 1.15758</strain>
    </source>
</reference>
<evidence type="ECO:0000313" key="10">
    <source>
        <dbReference type="EMBL" id="GGF97509.1"/>
    </source>
</evidence>
<proteinExistence type="inferred from homology"/>
<comment type="similarity">
    <text evidence="7">Belongs to the PpiD chaperone family.</text>
</comment>
<feature type="domain" description="PpiC" evidence="9">
    <location>
        <begin position="237"/>
        <end position="351"/>
    </location>
</feature>
<organism evidence="10 11">
    <name type="scientific">Cysteiniphilum litorale</name>
    <dbReference type="NCBI Taxonomy" id="2056700"/>
    <lineage>
        <taxon>Bacteria</taxon>
        <taxon>Pseudomonadati</taxon>
        <taxon>Pseudomonadota</taxon>
        <taxon>Gammaproteobacteria</taxon>
        <taxon>Thiotrichales</taxon>
        <taxon>Fastidiosibacteraceae</taxon>
        <taxon>Cysteiniphilum</taxon>
    </lineage>
</organism>
<keyword evidence="11" id="KW-1185">Reference proteome</keyword>
<evidence type="ECO:0000256" key="7">
    <source>
        <dbReference type="ARBA" id="ARBA00038408"/>
    </source>
</evidence>
<dbReference type="OrthoDB" id="9812372at2"/>